<accession>A0A1I7UT11</accession>
<sequence>MSAEESSEAVQNEAEPEVTENAPRITLRAERAGIGALLANLRGENLSAELDDLSTQSQSSGNEDVEEPKQSEEVEEPARPMNRKEKRRLQRLQELELGSAKKKVPEVIEPAKIPSGLKLKHSDRETFSHYNSFFGYLSTRTNNYVHSALQNPDGTRAITASQDRYLRVFSLENHEVLWKHNTANLTLDSCWENSGKGVFSSSKLRPIQLFETETGEILGAYNGKDSGDNVTEAMCITQSENTLIGGFKNQFQMWDIEYTGNAKTIMRSFDKNFNTGFRGMPMTLDPHPTMPDLFAAAGTSPFIATFSKNWKNAVSTMEGSPHGYTNIRFSRDGIKLYASERTGDIHCFDTRMNMMTQVLKREMTTQQRTRFDIDASGRLLYSGTSSGDVVVYDLHEFNEELQPVLTVNVSSVCVPCVSVRNEQLVICTGQRVFPDDPLLSEDEEKREAWKPIILCRFVIF</sequence>
<feature type="region of interest" description="Disordered" evidence="1">
    <location>
        <begin position="48"/>
        <end position="88"/>
    </location>
</feature>
<feature type="compositionally biased region" description="Basic and acidic residues" evidence="1">
    <location>
        <begin position="67"/>
        <end position="78"/>
    </location>
</feature>
<dbReference type="STRING" id="1561998.A0A1I7UT11"/>
<dbReference type="PANTHER" id="PTHR13211">
    <property type="entry name" value="TELOMERASE CAJAL BODY PROTEIN 1"/>
    <property type="match status" value="1"/>
</dbReference>
<dbReference type="InterPro" id="IPR036322">
    <property type="entry name" value="WD40_repeat_dom_sf"/>
</dbReference>
<dbReference type="GO" id="GO:0030576">
    <property type="term" value="P:Cajal body organization"/>
    <property type="evidence" value="ECO:0007669"/>
    <property type="project" value="TreeGrafter"/>
</dbReference>
<evidence type="ECO:0000313" key="3">
    <source>
        <dbReference type="WBParaSite" id="Csp11.Scaffold630.g19052.t1"/>
    </source>
</evidence>
<protein>
    <submittedName>
        <fullName evidence="3">WD_REPEATS_REGION domain-containing protein</fullName>
    </submittedName>
</protein>
<dbReference type="GO" id="GO:0015030">
    <property type="term" value="C:Cajal body"/>
    <property type="evidence" value="ECO:0007669"/>
    <property type="project" value="TreeGrafter"/>
</dbReference>
<proteinExistence type="predicted"/>
<feature type="region of interest" description="Disordered" evidence="1">
    <location>
        <begin position="1"/>
        <end position="25"/>
    </location>
</feature>
<dbReference type="GO" id="GO:0003723">
    <property type="term" value="F:RNA binding"/>
    <property type="evidence" value="ECO:0007669"/>
    <property type="project" value="TreeGrafter"/>
</dbReference>
<dbReference type="SUPFAM" id="SSF50978">
    <property type="entry name" value="WD40 repeat-like"/>
    <property type="match status" value="1"/>
</dbReference>
<dbReference type="InterPro" id="IPR015943">
    <property type="entry name" value="WD40/YVTN_repeat-like_dom_sf"/>
</dbReference>
<dbReference type="WBParaSite" id="Csp11.Scaffold630.g19052.t1">
    <property type="protein sequence ID" value="Csp11.Scaffold630.g19052.t1"/>
    <property type="gene ID" value="Csp11.Scaffold630.g19052"/>
</dbReference>
<dbReference type="Gene3D" id="2.130.10.10">
    <property type="entry name" value="YVTN repeat-like/Quinoprotein amine dehydrogenase"/>
    <property type="match status" value="2"/>
</dbReference>
<keyword evidence="2" id="KW-1185">Reference proteome</keyword>
<name>A0A1I7UT11_9PELO</name>
<dbReference type="InterPro" id="IPR051150">
    <property type="entry name" value="SWT21/TCAB1_mRNA_Telomere"/>
</dbReference>
<dbReference type="eggNOG" id="KOG2919">
    <property type="taxonomic scope" value="Eukaryota"/>
</dbReference>
<organism evidence="2 3">
    <name type="scientific">Caenorhabditis tropicalis</name>
    <dbReference type="NCBI Taxonomy" id="1561998"/>
    <lineage>
        <taxon>Eukaryota</taxon>
        <taxon>Metazoa</taxon>
        <taxon>Ecdysozoa</taxon>
        <taxon>Nematoda</taxon>
        <taxon>Chromadorea</taxon>
        <taxon>Rhabditida</taxon>
        <taxon>Rhabditina</taxon>
        <taxon>Rhabditomorpha</taxon>
        <taxon>Rhabditoidea</taxon>
        <taxon>Rhabditidae</taxon>
        <taxon>Peloderinae</taxon>
        <taxon>Caenorhabditis</taxon>
    </lineage>
</organism>
<dbReference type="AlphaFoldDB" id="A0A1I7UT11"/>
<reference evidence="3" key="1">
    <citation type="submission" date="2016-11" db="UniProtKB">
        <authorList>
            <consortium name="WormBaseParasite"/>
        </authorList>
    </citation>
    <scope>IDENTIFICATION</scope>
</reference>
<feature type="compositionally biased region" description="Polar residues" evidence="1">
    <location>
        <begin position="53"/>
        <end position="62"/>
    </location>
</feature>
<evidence type="ECO:0000256" key="1">
    <source>
        <dbReference type="SAM" id="MobiDB-lite"/>
    </source>
</evidence>
<dbReference type="PANTHER" id="PTHR13211:SF0">
    <property type="entry name" value="TELOMERASE CAJAL BODY PROTEIN 1"/>
    <property type="match status" value="1"/>
</dbReference>
<evidence type="ECO:0000313" key="2">
    <source>
        <dbReference type="Proteomes" id="UP000095282"/>
    </source>
</evidence>
<dbReference type="Proteomes" id="UP000095282">
    <property type="component" value="Unplaced"/>
</dbReference>